<organism evidence="4 5">
    <name type="scientific">Fusarium equiseti</name>
    <name type="common">Fusarium scirpi</name>
    <dbReference type="NCBI Taxonomy" id="61235"/>
    <lineage>
        <taxon>Eukaryota</taxon>
        <taxon>Fungi</taxon>
        <taxon>Dikarya</taxon>
        <taxon>Ascomycota</taxon>
        <taxon>Pezizomycotina</taxon>
        <taxon>Sordariomycetes</taxon>
        <taxon>Hypocreomycetidae</taxon>
        <taxon>Hypocreales</taxon>
        <taxon>Nectriaceae</taxon>
        <taxon>Fusarium</taxon>
        <taxon>Fusarium incarnatum-equiseti species complex</taxon>
    </lineage>
</organism>
<reference evidence="4" key="1">
    <citation type="submission" date="2022-09" db="EMBL/GenBank/DDBJ databases">
        <title>Fusarium specimens isolated from Avocado Roots.</title>
        <authorList>
            <person name="Stajich J."/>
            <person name="Roper C."/>
            <person name="Heimlech-Rivalta G."/>
        </authorList>
    </citation>
    <scope>NUCLEOTIDE SEQUENCE</scope>
    <source>
        <strain evidence="4">CF00095</strain>
    </source>
</reference>
<dbReference type="EMBL" id="JAOQBH010000011">
    <property type="protein sequence ID" value="KAJ4128968.1"/>
    <property type="molecule type" value="Genomic_DNA"/>
</dbReference>
<sequence>MRPQILFAALALIESSAAGPCKPSSRTTASIAFLTSSVTTTDVAESSAHLPTDQTAVDSLSITASIDITTEASSSQTVVTDSNTVTDLGETSTNVHHDQTTVSFSATSSIETALEASSSQIVLESNTVTTSLPSTDEPTVTWSQSATATEEEITIITNAIEGGSFASRDPNSPSGLTNFNAEGDAEFHSGGCYKGDNSQDDGCAALTATGDPGNKRSFLGRMARIYQTVKSVPRKKNTIQFFYHLSSGGDCTVAARFGGSMFWSAAASRDAGSWVKVLGHVEALDGSPTFDVSLTCSGAGRSSILVDSIFISDQVTPDTIGSVQLDFGSPPVPVVTTAVQATSRTARTTDSQSVSTAKAISTSSWDKPIFSSSTKTTMEGSPSVAGTAPTETRATSSFNFVDLSSQAEVTAERSPSVKETTSPESHATTSTGPEELSRSTDVTEITAERSPSVVETAPTETHATSSLVSVELSSPTEITAERSPPVTETASPESHATTSTGPEELSPSIEFTEITAERSPPVTDVTSPDLYTTKTVDPEEISKQVSSTSTEITAEGSPPVIGTTAIEANPATSTISEKTEAPSFLTTTKPSEEHIGTTTAMGQENNAPTSKTTSAEPAELTGCSATCTLIEDYQQHYDDFGCNLNGVFAKTNAIYGFGSDDNPNMQFYARDVEQCSEFCKIQFPGCKSVGFQKLSSRCFFSNTLVTREEVRDGRDSQMVDWYNINKCFECRMDCGEEVPPVQVISTQVHKPTTTARILSTTTARVLSTGTKQVPSQTEPTEAAESTCSPTCQRVDDFTSHTEDWSCGLYGAADGDIYTIPADIPGDTLRYDNVNECGAVCKMLPGCKSAGYQPASMQCFYSNSVVTEVFDASDSQSANWNSLKCFRCTGCGFDDPDPHETTTIEASTSEIPSTAQEQSGFVTTTRPSQPTGICYNNRGQECEISQSGVENNQYICITAGVFLGESWTEPRSKYPIQESQEGCAAICDTLPNCETSAFFASENHCLFTSTKVTEDDFAEPDPNFEEPGFDPKNAVWSHRLCYTCPTCVPSNDPLPKSPTCNYKAGDFCTRTDNAKAVLLAAGAALLGLTSAQCNLTPKASIATADGVGQKLLRTGLQRPRHLVVDTEGNLLIAESGNKGVRRVVLDDGKDLDVCIDSDKALISDAGLNHGIALTADGKTILVSSPSEVYAYDYDASKGTVGSRRTVITGMDGSATHSTRTLTIPLAGNPNLLLVAGGSDGNLDAATVDKNVVRSQVRVFNIDELLAAEAPLEYGKASLFGWGLRNSVGWAEDPSTGNIWSVENSVDNLFRGDVDIHNSNPGEEFNFHGLPNDTSSAQYGANYGYPGCFAIYDTSNVKDYPGGAEVGKQMAATPQGETDLGFTDEECQEKQAPRITFGSHLAPLDVKFYDGSAAYISFHGSWNRNPGDGYRVSKVDFTNGKPVSSSSDSKAEVPLMWNTENTKCPSGCFRPAGLAFDKAGRLFMTSDSTGELYVLTGV</sequence>
<feature type="compositionally biased region" description="Polar residues" evidence="1">
    <location>
        <begin position="543"/>
        <end position="552"/>
    </location>
</feature>
<keyword evidence="5" id="KW-1185">Reference proteome</keyword>
<dbReference type="InterPro" id="IPR011041">
    <property type="entry name" value="Quinoprot_gluc/sorb_DH_b-prop"/>
</dbReference>
<feature type="compositionally biased region" description="Polar residues" evidence="1">
    <location>
        <begin position="524"/>
        <end position="535"/>
    </location>
</feature>
<comment type="caution">
    <text evidence="4">The sequence shown here is derived from an EMBL/GenBank/DDBJ whole genome shotgun (WGS) entry which is preliminary data.</text>
</comment>
<feature type="compositionally biased region" description="Polar residues" evidence="1">
    <location>
        <begin position="417"/>
        <end position="432"/>
    </location>
</feature>
<feature type="signal peptide" evidence="2">
    <location>
        <begin position="1"/>
        <end position="18"/>
    </location>
</feature>
<evidence type="ECO:0000313" key="4">
    <source>
        <dbReference type="EMBL" id="KAJ4128968.1"/>
    </source>
</evidence>
<feature type="compositionally biased region" description="Polar residues" evidence="1">
    <location>
        <begin position="389"/>
        <end position="408"/>
    </location>
</feature>
<feature type="compositionally biased region" description="Polar residues" evidence="1">
    <location>
        <begin position="486"/>
        <end position="501"/>
    </location>
</feature>
<accession>A0ABQ8R7X5</accession>
<evidence type="ECO:0000313" key="5">
    <source>
        <dbReference type="Proteomes" id="UP001152024"/>
    </source>
</evidence>
<evidence type="ECO:0000259" key="3">
    <source>
        <dbReference type="Pfam" id="PF22807"/>
    </source>
</evidence>
<gene>
    <name evidence="4" type="ORF">NW768_007493</name>
</gene>
<protein>
    <recommendedName>
        <fullName evidence="3">Pyrroloquinoline quinone-dependent pyranose dehydrogenase beta-propeller domain-containing protein</fullName>
    </recommendedName>
</protein>
<dbReference type="Pfam" id="PF22807">
    <property type="entry name" value="TrAA12"/>
    <property type="match status" value="1"/>
</dbReference>
<dbReference type="InterPro" id="IPR054539">
    <property type="entry name" value="Beta-prop_PDH"/>
</dbReference>
<proteinExistence type="predicted"/>
<feature type="region of interest" description="Disordered" evidence="1">
    <location>
        <begin position="368"/>
        <end position="562"/>
    </location>
</feature>
<feature type="compositionally biased region" description="Polar residues" evidence="1">
    <location>
        <begin position="368"/>
        <end position="380"/>
    </location>
</feature>
<dbReference type="InterPro" id="IPR011042">
    <property type="entry name" value="6-blade_b-propeller_TolB-like"/>
</dbReference>
<feature type="chain" id="PRO_5046149947" description="Pyrroloquinoline quinone-dependent pyranose dehydrogenase beta-propeller domain-containing protein" evidence="2">
    <location>
        <begin position="19"/>
        <end position="1496"/>
    </location>
</feature>
<dbReference type="Gene3D" id="2.120.10.30">
    <property type="entry name" value="TolB, C-terminal domain"/>
    <property type="match status" value="1"/>
</dbReference>
<feature type="compositionally biased region" description="Polar residues" evidence="1">
    <location>
        <begin position="458"/>
        <end position="477"/>
    </location>
</feature>
<dbReference type="SUPFAM" id="SSF50952">
    <property type="entry name" value="Soluble quinoprotein glucose dehydrogenase"/>
    <property type="match status" value="1"/>
</dbReference>
<dbReference type="Proteomes" id="UP001152024">
    <property type="component" value="Unassembled WGS sequence"/>
</dbReference>
<keyword evidence="2" id="KW-0732">Signal</keyword>
<name>A0ABQ8R7X5_FUSEQ</name>
<evidence type="ECO:0000256" key="1">
    <source>
        <dbReference type="SAM" id="MobiDB-lite"/>
    </source>
</evidence>
<feature type="domain" description="Pyrroloquinoline quinone-dependent pyranose dehydrogenase beta-propeller" evidence="3">
    <location>
        <begin position="1102"/>
        <end position="1494"/>
    </location>
</feature>
<evidence type="ECO:0000256" key="2">
    <source>
        <dbReference type="SAM" id="SignalP"/>
    </source>
</evidence>